<dbReference type="GO" id="GO:0006364">
    <property type="term" value="P:rRNA processing"/>
    <property type="evidence" value="ECO:0007669"/>
    <property type="project" value="InterPro"/>
</dbReference>
<name>A0A0J9TQR0_PLAVI</name>
<keyword evidence="3" id="KW-0175">Coiled coil</keyword>
<feature type="region of interest" description="Disordered" evidence="5">
    <location>
        <begin position="100"/>
        <end position="292"/>
    </location>
</feature>
<dbReference type="InterPro" id="IPR039754">
    <property type="entry name" value="Esf1"/>
</dbReference>
<dbReference type="EMBL" id="KQ235524">
    <property type="protein sequence ID" value="KMZ97591.1"/>
    <property type="molecule type" value="Genomic_DNA"/>
</dbReference>
<feature type="compositionally biased region" description="Low complexity" evidence="5">
    <location>
        <begin position="412"/>
        <end position="428"/>
    </location>
</feature>
<feature type="compositionally biased region" description="Basic and acidic residues" evidence="5">
    <location>
        <begin position="165"/>
        <end position="174"/>
    </location>
</feature>
<evidence type="ECO:0000256" key="2">
    <source>
        <dbReference type="ARBA" id="ARBA00009087"/>
    </source>
</evidence>
<feature type="region of interest" description="Disordered" evidence="5">
    <location>
        <begin position="406"/>
        <end position="526"/>
    </location>
</feature>
<feature type="compositionally biased region" description="Acidic residues" evidence="5">
    <location>
        <begin position="429"/>
        <end position="472"/>
    </location>
</feature>
<protein>
    <submittedName>
        <fullName evidence="8">Uncharacterized protein</fullName>
    </submittedName>
</protein>
<feature type="compositionally biased region" description="Basic residues" evidence="5">
    <location>
        <begin position="250"/>
        <end position="264"/>
    </location>
</feature>
<evidence type="ECO:0000256" key="1">
    <source>
        <dbReference type="ARBA" id="ARBA00004604"/>
    </source>
</evidence>
<evidence type="ECO:0000256" key="4">
    <source>
        <dbReference type="ARBA" id="ARBA00023242"/>
    </source>
</evidence>
<feature type="domain" description="ESF1 RRM" evidence="7">
    <location>
        <begin position="309"/>
        <end position="388"/>
    </location>
</feature>
<accession>A0A0J9TQR0</accession>
<evidence type="ECO:0000259" key="6">
    <source>
        <dbReference type="Pfam" id="PF08159"/>
    </source>
</evidence>
<comment type="subcellular location">
    <subcellularLocation>
        <location evidence="1">Nucleus</location>
        <location evidence="1">Nucleolus</location>
    </subcellularLocation>
</comment>
<feature type="compositionally biased region" description="Basic and acidic residues" evidence="5">
    <location>
        <begin position="196"/>
        <end position="208"/>
    </location>
</feature>
<organism evidence="8 9">
    <name type="scientific">Plasmodium vivax North Korean</name>
    <dbReference type="NCBI Taxonomy" id="1035514"/>
    <lineage>
        <taxon>Eukaryota</taxon>
        <taxon>Sar</taxon>
        <taxon>Alveolata</taxon>
        <taxon>Apicomplexa</taxon>
        <taxon>Aconoidasida</taxon>
        <taxon>Haemosporida</taxon>
        <taxon>Plasmodiidae</taxon>
        <taxon>Plasmodium</taxon>
        <taxon>Plasmodium (Plasmodium)</taxon>
    </lineage>
</organism>
<feature type="region of interest" description="Disordered" evidence="5">
    <location>
        <begin position="699"/>
        <end position="727"/>
    </location>
</feature>
<feature type="compositionally biased region" description="Basic and acidic residues" evidence="5">
    <location>
        <begin position="665"/>
        <end position="686"/>
    </location>
</feature>
<feature type="compositionally biased region" description="Basic and acidic residues" evidence="5">
    <location>
        <begin position="278"/>
        <end position="291"/>
    </location>
</feature>
<dbReference type="OrthoDB" id="431825at2759"/>
<feature type="compositionally biased region" description="Basic and acidic residues" evidence="5">
    <location>
        <begin position="28"/>
        <end position="48"/>
    </location>
</feature>
<gene>
    <name evidence="8" type="ORF">PVNG_01328</name>
</gene>
<feature type="compositionally biased region" description="Acidic residues" evidence="5">
    <location>
        <begin position="801"/>
        <end position="817"/>
    </location>
</feature>
<sequence>MNDNSLKINDNTLSMESWVEQQTMGNDENGKKNLSERKKEAKHNDSESKAQQGVGKNKEDLKRQDENDSEMAIKKEISKINECANCTNLDETKDYTIIVPPRKKMRNMTNEEAEGGSPNGGKANGEESFIPTGKSHSSEQEYITELLQSSSFDLKHKKKKLKKKSACDGGKRENGQGGKSGKNKSNGKNKPKGKSAKCEKKYGRKVDQSSDEGGAGESIEGSGEDSGEDSGDDSGDDSSEVVSEGSNPLAKRKGKKADKQKKLNMLREKLNKTKKINFKKEKNSSKNDKQRYAKYKRNKENIKMTFDVTSRFTVLGCDWDNISSADIFYLFESYYNFEKRKKKNIDYTKSRAVKKVTIYTSKYGEKKLKQEKRHGPKINLDILKLKRKGDGAVYRQNNFLDYLQDEEDEEGALSSSEDSSSEGGTDESGSNDESVESDESEERDESDERDESAGLDEGADRDDSTGDDESADSDSSAGHGAKGKKKASTKEGTTVRGPSKGKLKKKPSEEATLHTSHSADEEEENEKIRLYQIQRSRYYFAVVECYNKEIVEFLYEELNDMDADFCINYLDLRIIDDSCSLDDYKVKEACTKIPENYQFHYSVSTPLKHTHAKPTWDENPKRKKLLSTRFTEEKLRELDLKEYLANSSSSDEEEEEEDADEEEKEQGKNRNKDNSPPNKREKYNREDYRKLLLGDWLNEDDTESAQKEEPNWGVAKTSGKGTRGDDLSKMNLSMYLDEMEEDFADKEGVTNLSKGGTFASKKNVGGSVKNELAQSYHEKGGEKNKHKGKGSGAATAKAADEVGEVGDAKDDDDSDNENEVVQVFKNMLKNKDQKEEKKNPWDKYLDRVRQKKKLKKKAYLESLKKKDEEIKKIITKKTNKRKKDVMFKGHGENLLEKVNDGHIIDSRFADLYKNKDFNLDITNPNFKKTKFNEDILQKKKL</sequence>
<feature type="compositionally biased region" description="Acidic residues" evidence="5">
    <location>
        <begin position="222"/>
        <end position="239"/>
    </location>
</feature>
<dbReference type="Pfam" id="PF08159">
    <property type="entry name" value="NUC153"/>
    <property type="match status" value="1"/>
</dbReference>
<feature type="domain" description="ESF1 RRM" evidence="7">
    <location>
        <begin position="494"/>
        <end position="591"/>
    </location>
</feature>
<feature type="compositionally biased region" description="Basic residues" evidence="5">
    <location>
        <begin position="181"/>
        <end position="195"/>
    </location>
</feature>
<feature type="region of interest" description="Disordered" evidence="5">
    <location>
        <begin position="1"/>
        <end position="73"/>
    </location>
</feature>
<dbReference type="PANTHER" id="PTHR12202:SF0">
    <property type="entry name" value="ESF1 HOMOLOG"/>
    <property type="match status" value="1"/>
</dbReference>
<keyword evidence="4" id="KW-0539">Nucleus</keyword>
<feature type="region of interest" description="Disordered" evidence="5">
    <location>
        <begin position="641"/>
        <end position="686"/>
    </location>
</feature>
<feature type="region of interest" description="Disordered" evidence="5">
    <location>
        <begin position="755"/>
        <end position="817"/>
    </location>
</feature>
<evidence type="ECO:0000256" key="5">
    <source>
        <dbReference type="SAM" id="MobiDB-lite"/>
    </source>
</evidence>
<comment type="similarity">
    <text evidence="2">Belongs to the ESF1 family.</text>
</comment>
<dbReference type="AlphaFoldDB" id="A0A0J9TQR0"/>
<dbReference type="PANTHER" id="PTHR12202">
    <property type="entry name" value="ESF1 HOMOLOG"/>
    <property type="match status" value="1"/>
</dbReference>
<feature type="compositionally biased region" description="Polar residues" evidence="5">
    <location>
        <begin position="1"/>
        <end position="26"/>
    </location>
</feature>
<dbReference type="GO" id="GO:0003723">
    <property type="term" value="F:RNA binding"/>
    <property type="evidence" value="ECO:0007669"/>
    <property type="project" value="TreeGrafter"/>
</dbReference>
<evidence type="ECO:0000256" key="3">
    <source>
        <dbReference type="ARBA" id="ARBA00023054"/>
    </source>
</evidence>
<dbReference type="InterPro" id="IPR012580">
    <property type="entry name" value="NUC153"/>
</dbReference>
<dbReference type="Proteomes" id="UP000053239">
    <property type="component" value="Unassembled WGS sequence"/>
</dbReference>
<reference evidence="8 9" key="1">
    <citation type="submission" date="2011-09" db="EMBL/GenBank/DDBJ databases">
        <title>The Genome Sequence of Plasmodium vivax North Korean.</title>
        <authorList>
            <consortium name="The Broad Institute Genome Sequencing Platform"/>
            <consortium name="The Broad Institute Genome Sequencing Center for Infectious Disease"/>
            <person name="Neafsey D."/>
            <person name="Carlton J."/>
            <person name="Barnwell J."/>
            <person name="Collins W."/>
            <person name="Escalante A."/>
            <person name="Mullikin J."/>
            <person name="Saul A."/>
            <person name="Guigo R."/>
            <person name="Camara F."/>
            <person name="Young S.K."/>
            <person name="Zeng Q."/>
            <person name="Gargeya S."/>
            <person name="Fitzgerald M."/>
            <person name="Haas B."/>
            <person name="Abouelleil A."/>
            <person name="Alvarado L."/>
            <person name="Arachchi H.M."/>
            <person name="Berlin A."/>
            <person name="Brown A."/>
            <person name="Chapman S.B."/>
            <person name="Chen Z."/>
            <person name="Dunbar C."/>
            <person name="Freedman E."/>
            <person name="Gearin G."/>
            <person name="Gellesch M."/>
            <person name="Goldberg J."/>
            <person name="Griggs A."/>
            <person name="Gujja S."/>
            <person name="Heiman D."/>
            <person name="Howarth C."/>
            <person name="Larson L."/>
            <person name="Lui A."/>
            <person name="MacDonald P.J.P."/>
            <person name="Montmayeur A."/>
            <person name="Murphy C."/>
            <person name="Neiman D."/>
            <person name="Pearson M."/>
            <person name="Priest M."/>
            <person name="Roberts A."/>
            <person name="Saif S."/>
            <person name="Shea T."/>
            <person name="Shenoy N."/>
            <person name="Sisk P."/>
            <person name="Stolte C."/>
            <person name="Sykes S."/>
            <person name="Wortman J."/>
            <person name="Nusbaum C."/>
            <person name="Birren B."/>
        </authorList>
    </citation>
    <scope>NUCLEOTIDE SEQUENCE [LARGE SCALE GENOMIC DNA]</scope>
    <source>
        <strain evidence="8 9">North Korean</strain>
    </source>
</reference>
<feature type="compositionally biased region" description="Basic and acidic residues" evidence="5">
    <location>
        <begin position="56"/>
        <end position="73"/>
    </location>
</feature>
<feature type="compositionally biased region" description="Basic residues" evidence="5">
    <location>
        <begin position="155"/>
        <end position="164"/>
    </location>
</feature>
<dbReference type="GO" id="GO:0005730">
    <property type="term" value="C:nucleolus"/>
    <property type="evidence" value="ECO:0007669"/>
    <property type="project" value="UniProtKB-SubCell"/>
</dbReference>
<dbReference type="InterPro" id="IPR056750">
    <property type="entry name" value="RRM_ESF1"/>
</dbReference>
<feature type="domain" description="NUC153" evidence="6">
    <location>
        <begin position="905"/>
        <end position="930"/>
    </location>
</feature>
<proteinExistence type="inferred from homology"/>
<evidence type="ECO:0000313" key="9">
    <source>
        <dbReference type="Proteomes" id="UP000053239"/>
    </source>
</evidence>
<evidence type="ECO:0000313" key="8">
    <source>
        <dbReference type="EMBL" id="KMZ97591.1"/>
    </source>
</evidence>
<feature type="compositionally biased region" description="Acidic residues" evidence="5">
    <location>
        <begin position="650"/>
        <end position="664"/>
    </location>
</feature>
<evidence type="ECO:0000259" key="7">
    <source>
        <dbReference type="Pfam" id="PF25121"/>
    </source>
</evidence>
<dbReference type="Pfam" id="PF25121">
    <property type="entry name" value="RRM_ESF1"/>
    <property type="match status" value="2"/>
</dbReference>